<comment type="subcellular location">
    <subcellularLocation>
        <location evidence="1">Membrane</location>
        <topology evidence="1">Multi-pass membrane protein</topology>
    </subcellularLocation>
</comment>
<evidence type="ECO:0000256" key="5">
    <source>
        <dbReference type="SAM" id="MobiDB-lite"/>
    </source>
</evidence>
<dbReference type="OrthoDB" id="296386at2759"/>
<keyword evidence="10" id="KW-1185">Reference proteome</keyword>
<dbReference type="InterPro" id="IPR049452">
    <property type="entry name" value="Anoctamin_TM"/>
</dbReference>
<accession>A0A1L7WCA6</accession>
<dbReference type="GO" id="GO:0005254">
    <property type="term" value="F:chloride channel activity"/>
    <property type="evidence" value="ECO:0007669"/>
    <property type="project" value="TreeGrafter"/>
</dbReference>
<gene>
    <name evidence="9" type="ORF">PAC_00289</name>
</gene>
<feature type="domain" description="Anoctamin transmembrane" evidence="7">
    <location>
        <begin position="185"/>
        <end position="650"/>
    </location>
</feature>
<dbReference type="Pfam" id="PF20877">
    <property type="entry name" value="Anoctamin_N"/>
    <property type="match status" value="1"/>
</dbReference>
<feature type="transmembrane region" description="Helical" evidence="6">
    <location>
        <begin position="335"/>
        <end position="355"/>
    </location>
</feature>
<feature type="region of interest" description="Disordered" evidence="5">
    <location>
        <begin position="673"/>
        <end position="712"/>
    </location>
</feature>
<proteinExistence type="predicted"/>
<keyword evidence="3 6" id="KW-1133">Transmembrane helix</keyword>
<organism evidence="9 10">
    <name type="scientific">Phialocephala subalpina</name>
    <dbReference type="NCBI Taxonomy" id="576137"/>
    <lineage>
        <taxon>Eukaryota</taxon>
        <taxon>Fungi</taxon>
        <taxon>Dikarya</taxon>
        <taxon>Ascomycota</taxon>
        <taxon>Pezizomycotina</taxon>
        <taxon>Leotiomycetes</taxon>
        <taxon>Helotiales</taxon>
        <taxon>Mollisiaceae</taxon>
        <taxon>Phialocephala</taxon>
        <taxon>Phialocephala fortinii species complex</taxon>
    </lineage>
</organism>
<feature type="transmembrane region" description="Helical" evidence="6">
    <location>
        <begin position="383"/>
        <end position="404"/>
    </location>
</feature>
<evidence type="ECO:0000313" key="10">
    <source>
        <dbReference type="Proteomes" id="UP000184330"/>
    </source>
</evidence>
<dbReference type="PANTHER" id="PTHR12308:SF73">
    <property type="entry name" value="ANOCTAMIN"/>
    <property type="match status" value="1"/>
</dbReference>
<evidence type="ECO:0000313" key="9">
    <source>
        <dbReference type="EMBL" id="CZR50417.1"/>
    </source>
</evidence>
<evidence type="ECO:0000259" key="7">
    <source>
        <dbReference type="Pfam" id="PF04547"/>
    </source>
</evidence>
<feature type="compositionally biased region" description="Basic and acidic residues" evidence="5">
    <location>
        <begin position="699"/>
        <end position="712"/>
    </location>
</feature>
<dbReference type="EMBL" id="FJOG01000001">
    <property type="protein sequence ID" value="CZR50417.1"/>
    <property type="molecule type" value="Genomic_DNA"/>
</dbReference>
<keyword evidence="2 6" id="KW-0812">Transmembrane</keyword>
<evidence type="ECO:0000256" key="4">
    <source>
        <dbReference type="ARBA" id="ARBA00023136"/>
    </source>
</evidence>
<dbReference type="InterPro" id="IPR049456">
    <property type="entry name" value="Anoctamin_N_fung"/>
</dbReference>
<dbReference type="GO" id="GO:0016020">
    <property type="term" value="C:membrane"/>
    <property type="evidence" value="ECO:0007669"/>
    <property type="project" value="UniProtKB-SubCell"/>
</dbReference>
<dbReference type="AlphaFoldDB" id="A0A1L7WCA6"/>
<reference evidence="9 10" key="1">
    <citation type="submission" date="2016-03" db="EMBL/GenBank/DDBJ databases">
        <authorList>
            <person name="Ploux O."/>
        </authorList>
    </citation>
    <scope>NUCLEOTIDE SEQUENCE [LARGE SCALE GENOMIC DNA]</scope>
    <source>
        <strain evidence="9 10">UAMH 11012</strain>
    </source>
</reference>
<keyword evidence="4 6" id="KW-0472">Membrane</keyword>
<evidence type="ECO:0000256" key="1">
    <source>
        <dbReference type="ARBA" id="ARBA00004141"/>
    </source>
</evidence>
<feature type="transmembrane region" description="Helical" evidence="6">
    <location>
        <begin position="193"/>
        <end position="220"/>
    </location>
</feature>
<evidence type="ECO:0000256" key="6">
    <source>
        <dbReference type="SAM" id="Phobius"/>
    </source>
</evidence>
<name>A0A1L7WCA6_9HELO</name>
<evidence type="ECO:0000256" key="3">
    <source>
        <dbReference type="ARBA" id="ARBA00022989"/>
    </source>
</evidence>
<evidence type="ECO:0000259" key="8">
    <source>
        <dbReference type="Pfam" id="PF20877"/>
    </source>
</evidence>
<dbReference type="Proteomes" id="UP000184330">
    <property type="component" value="Unassembled WGS sequence"/>
</dbReference>
<feature type="domain" description="Anoctamin alpha-beta plait" evidence="8">
    <location>
        <begin position="28"/>
        <end position="152"/>
    </location>
</feature>
<feature type="transmembrane region" description="Helical" evidence="6">
    <location>
        <begin position="300"/>
        <end position="323"/>
    </location>
</feature>
<feature type="transmembrane region" description="Helical" evidence="6">
    <location>
        <begin position="577"/>
        <end position="600"/>
    </location>
</feature>
<dbReference type="GO" id="GO:0032541">
    <property type="term" value="C:cortical endoplasmic reticulum"/>
    <property type="evidence" value="ECO:0007669"/>
    <property type="project" value="TreeGrafter"/>
</dbReference>
<sequence length="744" mass="84854">MLCNRRRPSSSTSWTGTASLSAMGRTIDADIVVRFKYDSKGTTKSEARFEKLVQSLHDVGLSVEARDGDNGSIILFVKLEEKDLVDAVYNSRVQDWLYGVCHTAPEQDAQAMLDSTVLTQAERLRIVYNLITRSPDKGGAGITPKSGDWEDVDAVLPLHDQEFNKRWLKEWSTKYFLSVEELTKIRDHYGEKIAFYFAFLQSYFTFLLLPAIVGTIAYFLFPSFSILFGVICCLWSIIFVEYWTLQEVDLAVQWKVHGVSSIQHVRPEFKPDNEREDIITGNKIKVFSPYKRLARQALQVPFALVAGFALGLLISLCFGIEIFISEVYDGPFKRILVYLPTGLLATLEPSLTGILEKFASRLTDYENYPTADSHEAAEIQKTFLFNLITGYLPVFLTAFVYIPFGPLIAPYLDVVDLLAHKYVNDPLKPIQPSMSFQIDQWRLQQEVIYFGITAQIIDQIFEVVVPYVKHKWVSHRKSQSTKFAAKKSMHIVNDPMYESAFLTRVRNEIELEEYDVNTDLREMCMQFGYLTNFSIVWPLTPLCFLINNWIELRSDAVKICYDMRRPIPHRSDTIGPWLSNLGFLTGLGSINTAALIFLFSGNNDSDAVMGRVKSWGFLATIIFSEQLYFGLRSFVRYGVLQLESKGLLQERRAQFLARKGFLDEVMKARGKRVEQTSKTISRARSNGKKRNSKVSKLAECSDSREADGSLDRRKGLEQALNMGLDIMRQQAPEVGVKRRTTAFF</sequence>
<feature type="transmembrane region" description="Helical" evidence="6">
    <location>
        <begin position="226"/>
        <end position="245"/>
    </location>
</feature>
<evidence type="ECO:0000256" key="2">
    <source>
        <dbReference type="ARBA" id="ARBA00022692"/>
    </source>
</evidence>
<dbReference type="InterPro" id="IPR007632">
    <property type="entry name" value="Anoctamin"/>
</dbReference>
<dbReference type="PANTHER" id="PTHR12308">
    <property type="entry name" value="ANOCTAMIN"/>
    <property type="match status" value="1"/>
</dbReference>
<dbReference type="Pfam" id="PF04547">
    <property type="entry name" value="Anoctamin"/>
    <property type="match status" value="1"/>
</dbReference>
<protein>
    <submittedName>
        <fullName evidence="9">Related to IST2 protein</fullName>
    </submittedName>
</protein>
<feature type="transmembrane region" description="Helical" evidence="6">
    <location>
        <begin position="612"/>
        <end position="631"/>
    </location>
</feature>